<evidence type="ECO:0000313" key="3">
    <source>
        <dbReference type="Proteomes" id="UP000533598"/>
    </source>
</evidence>
<feature type="domain" description="ParB-like N-terminal" evidence="1">
    <location>
        <begin position="26"/>
        <end position="111"/>
    </location>
</feature>
<organism evidence="2 3">
    <name type="scientific">Crossiella cryophila</name>
    <dbReference type="NCBI Taxonomy" id="43355"/>
    <lineage>
        <taxon>Bacteria</taxon>
        <taxon>Bacillati</taxon>
        <taxon>Actinomycetota</taxon>
        <taxon>Actinomycetes</taxon>
        <taxon>Pseudonocardiales</taxon>
        <taxon>Pseudonocardiaceae</taxon>
        <taxon>Crossiella</taxon>
    </lineage>
</organism>
<dbReference type="EMBL" id="JACHMH010000001">
    <property type="protein sequence ID" value="MBB4678190.1"/>
    <property type="molecule type" value="Genomic_DNA"/>
</dbReference>
<reference evidence="2 3" key="1">
    <citation type="submission" date="2020-08" db="EMBL/GenBank/DDBJ databases">
        <title>Sequencing the genomes of 1000 actinobacteria strains.</title>
        <authorList>
            <person name="Klenk H.-P."/>
        </authorList>
    </citation>
    <scope>NUCLEOTIDE SEQUENCE [LARGE SCALE GENOMIC DNA]</scope>
    <source>
        <strain evidence="2 3">DSM 44230</strain>
    </source>
</reference>
<keyword evidence="3" id="KW-1185">Reference proteome</keyword>
<accession>A0A7W7CBM5</accession>
<protein>
    <submittedName>
        <fullName evidence="2">ParB-like chromosome segregation protein Spo0J</fullName>
    </submittedName>
</protein>
<proteinExistence type="predicted"/>
<dbReference type="InterPro" id="IPR003115">
    <property type="entry name" value="ParB_N"/>
</dbReference>
<comment type="caution">
    <text evidence="2">The sequence shown here is derived from an EMBL/GenBank/DDBJ whole genome shotgun (WGS) entry which is preliminary data.</text>
</comment>
<name>A0A7W7CBM5_9PSEU</name>
<evidence type="ECO:0000313" key="2">
    <source>
        <dbReference type="EMBL" id="MBB4678190.1"/>
    </source>
</evidence>
<dbReference type="AlphaFoldDB" id="A0A7W7CBM5"/>
<dbReference type="RefSeq" id="WP_185004052.1">
    <property type="nucleotide sequence ID" value="NZ_BAAAUI010000004.1"/>
</dbReference>
<dbReference type="SUPFAM" id="SSF110849">
    <property type="entry name" value="ParB/Sulfiredoxin"/>
    <property type="match status" value="1"/>
</dbReference>
<dbReference type="InterPro" id="IPR036086">
    <property type="entry name" value="ParB/Sulfiredoxin_sf"/>
</dbReference>
<evidence type="ECO:0000259" key="1">
    <source>
        <dbReference type="SMART" id="SM00470"/>
    </source>
</evidence>
<dbReference type="SMART" id="SM00470">
    <property type="entry name" value="ParB"/>
    <property type="match status" value="1"/>
</dbReference>
<dbReference type="Gene3D" id="3.90.1530.10">
    <property type="entry name" value="Conserved hypothetical protein from pyrococcus furiosus pfu- 392566-001, ParB domain"/>
    <property type="match status" value="1"/>
</dbReference>
<gene>
    <name evidence="2" type="ORF">HNR67_004308</name>
</gene>
<sequence length="322" mass="34841">MELGRQDRAQRSASWLELGLVDLPVRQVAVSALQAESMSPRQAGENIEHVRLLADSTAELPPILVHRSSMRVIDGMHRLLAAVARGRAEVEACFFDGPERDAFVLAVRANIAHGLPLSAADRSAAAGRILRSHPEWSDRLIAKVAGLSPGTVAGIRQRDDRAGAPLARIGRDGRARPMNSADGRRKAGELFAERPTASLREVAKAAGVAVSTAQDVRRRVRAGEDPVPAGLRARVRPTPPPPRSGVDREQVLQALRADPSLRFNQSGKLLLRWLDAAPVPGHTLDQVVAGVPDYRRGDVAELAMAAARAWQELAIRLRRSAR</sequence>
<dbReference type="Proteomes" id="UP000533598">
    <property type="component" value="Unassembled WGS sequence"/>
</dbReference>